<evidence type="ECO:0008006" key="9">
    <source>
        <dbReference type="Google" id="ProtNLM"/>
    </source>
</evidence>
<keyword evidence="4 6" id="KW-1133">Transmembrane helix</keyword>
<dbReference type="Gene3D" id="1.10.10.1740">
    <property type="entry name" value="Transmembrane protein 14-like"/>
    <property type="match status" value="1"/>
</dbReference>
<keyword evidence="3 6" id="KW-0812">Transmembrane</keyword>
<evidence type="ECO:0000256" key="1">
    <source>
        <dbReference type="ARBA" id="ARBA00004370"/>
    </source>
</evidence>
<name>A0A177WFT9_BATDL</name>
<dbReference type="OrthoDB" id="5620at2759"/>
<dbReference type="PANTHER" id="PTHR12668">
    <property type="entry name" value="TRANSMEMBRANE PROTEIN 14, 15"/>
    <property type="match status" value="1"/>
</dbReference>
<dbReference type="Pfam" id="PF03647">
    <property type="entry name" value="Tmemb_14"/>
    <property type="match status" value="1"/>
</dbReference>
<evidence type="ECO:0000256" key="6">
    <source>
        <dbReference type="SAM" id="Phobius"/>
    </source>
</evidence>
<sequence length="105" mass="10680">MSSHIAFSMAGICAIGGTAGYIKGRSIPSLVAGLGFGALMAGAGYLIKENKPYGIEVATTTSAVLSAAMTPRAIKGKPVPIVLGVLGLGTATYYGNKWYQQINGV</sequence>
<dbReference type="Proteomes" id="UP000077115">
    <property type="component" value="Unassembled WGS sequence"/>
</dbReference>
<gene>
    <name evidence="7" type="ORF">BDEG_22190</name>
</gene>
<evidence type="ECO:0000313" key="7">
    <source>
        <dbReference type="EMBL" id="OAJ38241.1"/>
    </source>
</evidence>
<dbReference type="InterPro" id="IPR044890">
    <property type="entry name" value="TMEM14_sf"/>
</dbReference>
<accession>A0A177WFT9</accession>
<dbReference type="VEuPathDB" id="FungiDB:BDEG_22190"/>
<evidence type="ECO:0000256" key="4">
    <source>
        <dbReference type="ARBA" id="ARBA00022989"/>
    </source>
</evidence>
<comment type="similarity">
    <text evidence="2">Belongs to the TMEM14 family.</text>
</comment>
<dbReference type="PANTHER" id="PTHR12668:SF53">
    <property type="entry name" value="TMEM14 PROTEIN HOMOLOG YJR085C"/>
    <property type="match status" value="1"/>
</dbReference>
<dbReference type="EMBL" id="DS022301">
    <property type="protein sequence ID" value="OAJ38241.1"/>
    <property type="molecule type" value="Genomic_DNA"/>
</dbReference>
<dbReference type="AlphaFoldDB" id="A0A177WFT9"/>
<organism evidence="7 8">
    <name type="scientific">Batrachochytrium dendrobatidis (strain JEL423)</name>
    <dbReference type="NCBI Taxonomy" id="403673"/>
    <lineage>
        <taxon>Eukaryota</taxon>
        <taxon>Fungi</taxon>
        <taxon>Fungi incertae sedis</taxon>
        <taxon>Chytridiomycota</taxon>
        <taxon>Chytridiomycota incertae sedis</taxon>
        <taxon>Chytridiomycetes</taxon>
        <taxon>Rhizophydiales</taxon>
        <taxon>Rhizophydiales incertae sedis</taxon>
        <taxon>Batrachochytrium</taxon>
    </lineage>
</organism>
<dbReference type="GO" id="GO:0016020">
    <property type="term" value="C:membrane"/>
    <property type="evidence" value="ECO:0007669"/>
    <property type="project" value="UniProtKB-SubCell"/>
</dbReference>
<evidence type="ECO:0000256" key="5">
    <source>
        <dbReference type="ARBA" id="ARBA00023136"/>
    </source>
</evidence>
<dbReference type="eggNOG" id="KOG4267">
    <property type="taxonomic scope" value="Eukaryota"/>
</dbReference>
<dbReference type="InterPro" id="IPR005349">
    <property type="entry name" value="TMEM14"/>
</dbReference>
<evidence type="ECO:0000256" key="2">
    <source>
        <dbReference type="ARBA" id="ARBA00007590"/>
    </source>
</evidence>
<proteinExistence type="inferred from homology"/>
<reference evidence="7 8" key="1">
    <citation type="submission" date="2006-10" db="EMBL/GenBank/DDBJ databases">
        <title>The Genome Sequence of Batrachochytrium dendrobatidis JEL423.</title>
        <authorList>
            <consortium name="The Broad Institute Genome Sequencing Platform"/>
            <person name="Birren B."/>
            <person name="Lander E."/>
            <person name="Galagan J."/>
            <person name="Cuomo C."/>
            <person name="Devon K."/>
            <person name="Jaffe D."/>
            <person name="Butler J."/>
            <person name="Alvarez P."/>
            <person name="Gnerre S."/>
            <person name="Grabherr M."/>
            <person name="Kleber M."/>
            <person name="Mauceli E."/>
            <person name="Brockman W."/>
            <person name="Young S."/>
            <person name="LaButti K."/>
            <person name="Sykes S."/>
            <person name="DeCaprio D."/>
            <person name="Crawford M."/>
            <person name="Koehrsen M."/>
            <person name="Engels R."/>
            <person name="Montgomery P."/>
            <person name="Pearson M."/>
            <person name="Howarth C."/>
            <person name="Larson L."/>
            <person name="White J."/>
            <person name="O'Leary S."/>
            <person name="Kodira C."/>
            <person name="Zeng Q."/>
            <person name="Yandava C."/>
            <person name="Alvarado L."/>
            <person name="Longcore J."/>
            <person name="James T."/>
        </authorList>
    </citation>
    <scope>NUCLEOTIDE SEQUENCE [LARGE SCALE GENOMIC DNA]</scope>
    <source>
        <strain evidence="7 8">JEL423</strain>
    </source>
</reference>
<reference evidence="7 8" key="2">
    <citation type="submission" date="2016-05" db="EMBL/GenBank/DDBJ databases">
        <title>Lineage-specific infection strategies underlie the spectrum of fungal disease in amphibians.</title>
        <authorList>
            <person name="Cuomo C.A."/>
            <person name="Farrer R.A."/>
            <person name="James T."/>
            <person name="Longcore J."/>
            <person name="Birren B."/>
        </authorList>
    </citation>
    <scope>NUCLEOTIDE SEQUENCE [LARGE SCALE GENOMIC DNA]</scope>
    <source>
        <strain evidence="7 8">JEL423</strain>
    </source>
</reference>
<comment type="subcellular location">
    <subcellularLocation>
        <location evidence="1">Membrane</location>
    </subcellularLocation>
</comment>
<feature type="transmembrane region" description="Helical" evidence="6">
    <location>
        <begin position="30"/>
        <end position="47"/>
    </location>
</feature>
<evidence type="ECO:0000313" key="8">
    <source>
        <dbReference type="Proteomes" id="UP000077115"/>
    </source>
</evidence>
<evidence type="ECO:0000256" key="3">
    <source>
        <dbReference type="ARBA" id="ARBA00022692"/>
    </source>
</evidence>
<keyword evidence="5 6" id="KW-0472">Membrane</keyword>
<protein>
    <recommendedName>
        <fullName evidence="9">Transmembrane protein 14C</fullName>
    </recommendedName>
</protein>